<accession>A0A5B0R247</accession>
<evidence type="ECO:0000313" key="2">
    <source>
        <dbReference type="Proteomes" id="UP000324748"/>
    </source>
</evidence>
<dbReference type="EMBL" id="VSWC01000001">
    <property type="protein sequence ID" value="KAA1119393.1"/>
    <property type="molecule type" value="Genomic_DNA"/>
</dbReference>
<organism evidence="1 2">
    <name type="scientific">Puccinia graminis f. sp. tritici</name>
    <dbReference type="NCBI Taxonomy" id="56615"/>
    <lineage>
        <taxon>Eukaryota</taxon>
        <taxon>Fungi</taxon>
        <taxon>Dikarya</taxon>
        <taxon>Basidiomycota</taxon>
        <taxon>Pucciniomycotina</taxon>
        <taxon>Pucciniomycetes</taxon>
        <taxon>Pucciniales</taxon>
        <taxon>Pucciniaceae</taxon>
        <taxon>Puccinia</taxon>
    </lineage>
</organism>
<dbReference type="AlphaFoldDB" id="A0A5B0R247"/>
<dbReference type="Proteomes" id="UP000324748">
    <property type="component" value="Unassembled WGS sequence"/>
</dbReference>
<evidence type="ECO:0000313" key="1">
    <source>
        <dbReference type="EMBL" id="KAA1119393.1"/>
    </source>
</evidence>
<comment type="caution">
    <text evidence="1">The sequence shown here is derived from an EMBL/GenBank/DDBJ whole genome shotgun (WGS) entry which is preliminary data.</text>
</comment>
<sequence length="65" mass="6663">MPIIWCVPVSGLTAPGARYGAPQFHRGEHRPGSVQLVAGSRGPDCVRSSGAQLDPLCSSCRGGTG</sequence>
<name>A0A5B0R247_PUCGR</name>
<gene>
    <name evidence="1" type="ORF">PGT21_024120</name>
</gene>
<protein>
    <submittedName>
        <fullName evidence="1">Uncharacterized protein</fullName>
    </submittedName>
</protein>
<keyword evidence="2" id="KW-1185">Reference proteome</keyword>
<reference evidence="1 2" key="1">
    <citation type="submission" date="2019-05" db="EMBL/GenBank/DDBJ databases">
        <title>Emergence of the Ug99 lineage of the wheat stem rust pathogen through somatic hybridization.</title>
        <authorList>
            <person name="Li F."/>
            <person name="Upadhyaya N.M."/>
            <person name="Sperschneider J."/>
            <person name="Matny O."/>
            <person name="Nguyen-Phuc H."/>
            <person name="Mago R."/>
            <person name="Raley C."/>
            <person name="Miller M.E."/>
            <person name="Silverstein K.A.T."/>
            <person name="Henningsen E."/>
            <person name="Hirsch C.D."/>
            <person name="Visser B."/>
            <person name="Pretorius Z.A."/>
            <person name="Steffenson B.J."/>
            <person name="Schwessinger B."/>
            <person name="Dodds P.N."/>
            <person name="Figueroa M."/>
        </authorList>
    </citation>
    <scope>NUCLEOTIDE SEQUENCE [LARGE SCALE GENOMIC DNA]</scope>
    <source>
        <strain evidence="1">21-0</strain>
    </source>
</reference>
<proteinExistence type="predicted"/>